<evidence type="ECO:0000256" key="1">
    <source>
        <dbReference type="SAM" id="SignalP"/>
    </source>
</evidence>
<proteinExistence type="predicted"/>
<dbReference type="EMBL" id="FOKO01000006">
    <property type="protein sequence ID" value="SFD17621.1"/>
    <property type="molecule type" value="Genomic_DNA"/>
</dbReference>
<dbReference type="SUPFAM" id="SSF51126">
    <property type="entry name" value="Pectin lyase-like"/>
    <property type="match status" value="1"/>
</dbReference>
<sequence length="847" mass="88079">MKQKRYLVKVTPIATAVILSLPLAVHADMINSNRAAAARAVNNVPVIDINKANENGLSHNIYDKFNVGKEGVIFNNSTNGTNTILGGAISGNSNLTSGSAKIILNEVRSGRTNLAGMLEVAGDEAHLIIANPSGITCSSCGFINTNKVTLTSGTPDVQNGVLKGYAVNGGDISIEAQLLNESPTELITRSVTVNGYVGVAKDLTLVLGNNYVNTNNQITGSVRAEGFRKSNSLDVAKLGGMYADKITLISTEQGAGVNNSGVIAAGKGGFTLDARGQLQNKNAAIKSNATVLLKLAGVLNNSGGSIVSDESVYIDTAKNTLDNSGLGNIQAGKDIAISSGYLNNMNGKMASAGLLAINTNGNTLRNSGTEKTYGLTGGIVALETGFFDNSDGQINGGYIGINSLNTANRNGTMDAIQNIELVNNSYNTIDNTGGRIRTVNGHIKIDAKNSTLINNNTKTADVVSSDSRGIIAGDGGIMISSYSLENNGQISANGNIDIKSSYNIDNHYGKISSEKKVNIETKNLVNYASSIGAIGDVSLSVSDKLENYVGALRSDEGILNINGGLIDNYGGLLLGKDINITATGDVNSNAALVVAVNDINITTKGNLFNNNGNIYGDPYGFYFGMADQRGGLIGKRSVNLTAKNIYSEDSRIIAQAGTLDINTTGLFYNANSQTLGGAAANIKANAINNDYAIIKSYGDVNITAASLDNDSSGSAKNGNLTGVITADKDLVVTMSNSFENKGYLVGKNKVSFTTTKGSLTNRNTISSDNEMNFNLANNLNNYGDIFAGKVININAGGGVYNYSNLFSNGVVNITAQSINNLLGVIGGVQGLNSSVPVSNILGTVVGK</sequence>
<dbReference type="EMBL" id="CP014007">
    <property type="protein sequence ID" value="ANI80682.1"/>
    <property type="molecule type" value="Genomic_DNA"/>
</dbReference>
<evidence type="ECO:0000313" key="4">
    <source>
        <dbReference type="EMBL" id="SFD17621.1"/>
    </source>
</evidence>
<evidence type="ECO:0000313" key="6">
    <source>
        <dbReference type="Proteomes" id="UP000182314"/>
    </source>
</evidence>
<dbReference type="InterPro" id="IPR011050">
    <property type="entry name" value="Pectin_lyase_fold/virulence"/>
</dbReference>
<accession>A0AA94H7P4</accession>
<reference evidence="3 5" key="2">
    <citation type="submission" date="2021-03" db="EMBL/GenBank/DDBJ databases">
        <authorList>
            <person name="Li Y."/>
            <person name="Li S."/>
            <person name="Chen M."/>
            <person name="Peng G."/>
            <person name="Tan Z."/>
            <person name="An Q."/>
        </authorList>
    </citation>
    <scope>NUCLEOTIDE SEQUENCE [LARGE SCALE GENOMIC DNA]</scope>
    <source>
        <strain evidence="3 5">Ola 51</strain>
    </source>
</reference>
<dbReference type="NCBIfam" id="TIGR01901">
    <property type="entry name" value="adhes_NPXG"/>
    <property type="match status" value="1"/>
</dbReference>
<protein>
    <submittedName>
        <fullName evidence="3">Filamentous hemagglutinin N-terminal domain-containing protein</fullName>
    </submittedName>
    <submittedName>
        <fullName evidence="4">Filamentous hemagglutinin family N-terminal domain-containing protein</fullName>
    </submittedName>
</protein>
<dbReference type="AlphaFoldDB" id="A0AA94H7P4"/>
<dbReference type="Pfam" id="PF05860">
    <property type="entry name" value="TPS"/>
    <property type="match status" value="1"/>
</dbReference>
<dbReference type="InterPro" id="IPR012334">
    <property type="entry name" value="Pectin_lyas_fold"/>
</dbReference>
<organism evidence="4 6">
    <name type="scientific">Kosakonia oryzae</name>
    <dbReference type="NCBI Taxonomy" id="497725"/>
    <lineage>
        <taxon>Bacteria</taxon>
        <taxon>Pseudomonadati</taxon>
        <taxon>Pseudomonadota</taxon>
        <taxon>Gammaproteobacteria</taxon>
        <taxon>Enterobacterales</taxon>
        <taxon>Enterobacteriaceae</taxon>
        <taxon>Kosakonia</taxon>
    </lineage>
</organism>
<dbReference type="RefSeq" id="WP_064562699.1">
    <property type="nucleotide sequence ID" value="NZ_CP014007.2"/>
</dbReference>
<keyword evidence="1" id="KW-0732">Signal</keyword>
<name>A0AA94H7P4_9ENTR</name>
<dbReference type="InterPro" id="IPR008638">
    <property type="entry name" value="FhaB/CdiA-like_TPS"/>
</dbReference>
<dbReference type="Gene3D" id="2.160.20.10">
    <property type="entry name" value="Single-stranded right-handed beta-helix, Pectin lyase-like"/>
    <property type="match status" value="1"/>
</dbReference>
<feature type="signal peptide" evidence="1">
    <location>
        <begin position="1"/>
        <end position="27"/>
    </location>
</feature>
<evidence type="ECO:0000313" key="5">
    <source>
        <dbReference type="Proteomes" id="UP000078227"/>
    </source>
</evidence>
<reference evidence="4 6" key="1">
    <citation type="submission" date="2016-10" db="EMBL/GenBank/DDBJ databases">
        <authorList>
            <person name="Varghese N."/>
            <person name="Submissions S."/>
        </authorList>
    </citation>
    <scope>NUCLEOTIDE SEQUENCE [LARGE SCALE GENOMIC DNA]</scope>
    <source>
        <strain evidence="4 6">CGMCC 1.7012</strain>
    </source>
</reference>
<dbReference type="Proteomes" id="UP000078227">
    <property type="component" value="Chromosome"/>
</dbReference>
<keyword evidence="5" id="KW-1185">Reference proteome</keyword>
<feature type="chain" id="PRO_5041716676" evidence="1">
    <location>
        <begin position="28"/>
        <end position="847"/>
    </location>
</feature>
<evidence type="ECO:0000259" key="2">
    <source>
        <dbReference type="SMART" id="SM00912"/>
    </source>
</evidence>
<evidence type="ECO:0000313" key="3">
    <source>
        <dbReference type="EMBL" id="ANI80682.1"/>
    </source>
</evidence>
<dbReference type="SMART" id="SM00912">
    <property type="entry name" value="Haemagg_act"/>
    <property type="match status" value="1"/>
</dbReference>
<dbReference type="Proteomes" id="UP000182314">
    <property type="component" value="Unassembled WGS sequence"/>
</dbReference>
<dbReference type="KEGG" id="kor:AWR26_00450"/>
<gene>
    <name evidence="3" type="ORF">AWR26_00450</name>
    <name evidence="4" type="ORF">SAMN05216286_4558</name>
</gene>
<feature type="domain" description="Filamentous haemagglutinin FhaB/tRNA nuclease CdiA-like TPS" evidence="2">
    <location>
        <begin position="41"/>
        <end position="160"/>
    </location>
</feature>